<accession>G7V747</accession>
<evidence type="ECO:0000313" key="2">
    <source>
        <dbReference type="Proteomes" id="UP000005868"/>
    </source>
</evidence>
<name>G7V747_THELD</name>
<evidence type="ECO:0000313" key="1">
    <source>
        <dbReference type="EMBL" id="AER66081.1"/>
    </source>
</evidence>
<sequence>MLKMEVDQYLELHKKMEARAEQLCRLYMKVYFDVENSDIVVTNLEAGKSGRIRIMFTESATNTEEILNLPLEYFWLTDDEVTVRMSLDKKEKDRARMEKHQQKKAC</sequence>
<dbReference type="AlphaFoldDB" id="G7V747"/>
<organism evidence="1 2">
    <name type="scientific">Thermovirga lienii (strain ATCC BAA-1197 / DSM 17291 / Cas60314)</name>
    <dbReference type="NCBI Taxonomy" id="580340"/>
    <lineage>
        <taxon>Bacteria</taxon>
        <taxon>Thermotogati</taxon>
        <taxon>Synergistota</taxon>
        <taxon>Synergistia</taxon>
        <taxon>Synergistales</taxon>
        <taxon>Thermovirgaceae</taxon>
        <taxon>Thermovirga</taxon>
    </lineage>
</organism>
<dbReference type="Proteomes" id="UP000005868">
    <property type="component" value="Chromosome"/>
</dbReference>
<reference evidence="1 2" key="2">
    <citation type="journal article" date="2012" name="Stand. Genomic Sci.">
        <title>Genome sequence of the moderately thermophilic, amino-acid-degrading and sulfur-reducing bacterium Thermovirga lienii type strain (Cas60314(T)).</title>
        <authorList>
            <person name="Goker M."/>
            <person name="Saunders E."/>
            <person name="Lapidus A."/>
            <person name="Nolan M."/>
            <person name="Lucas S."/>
            <person name="Hammon N."/>
            <person name="Deshpande S."/>
            <person name="Cheng J.F."/>
            <person name="Han C."/>
            <person name="Tapia R."/>
            <person name="Goodwin L.A."/>
            <person name="Pitluck S."/>
            <person name="Liolios K."/>
            <person name="Mavromatis K."/>
            <person name="Pagani I."/>
            <person name="Ivanova N."/>
            <person name="Mikhailova N."/>
            <person name="Pati A."/>
            <person name="Chen A."/>
            <person name="Palaniappan K."/>
            <person name="Land M."/>
            <person name="Chang Y.J."/>
            <person name="Jeffries C.D."/>
            <person name="Brambilla E.M."/>
            <person name="Rohde M."/>
            <person name="Spring S."/>
            <person name="Detter J.C."/>
            <person name="Woyke T."/>
            <person name="Bristow J."/>
            <person name="Eisen J.A."/>
            <person name="Markowitz V."/>
            <person name="Hugenholtz P."/>
            <person name="Kyrpides N.C."/>
            <person name="Klenk H.P."/>
        </authorList>
    </citation>
    <scope>NUCLEOTIDE SEQUENCE [LARGE SCALE GENOMIC DNA]</scope>
    <source>
        <strain evidence="2">ATCC BAA-1197 / DSM 17291 / Cas60314</strain>
    </source>
</reference>
<dbReference type="KEGG" id="tli:Tlie_0344"/>
<proteinExistence type="predicted"/>
<keyword evidence="2" id="KW-1185">Reference proteome</keyword>
<dbReference type="HOGENOM" id="CLU_2221977_0_0_0"/>
<dbReference type="STRING" id="580340.Tlie_0344"/>
<dbReference type="eggNOG" id="ENOG502ZI5R">
    <property type="taxonomic scope" value="Bacteria"/>
</dbReference>
<gene>
    <name evidence="1" type="ordered locus">Tlie_0344</name>
</gene>
<reference evidence="2" key="1">
    <citation type="submission" date="2011-10" db="EMBL/GenBank/DDBJ databases">
        <title>The complete genome of chromosome of Thermovirga lienii DSM 17291.</title>
        <authorList>
            <consortium name="US DOE Joint Genome Institute (JGI-PGF)"/>
            <person name="Lucas S."/>
            <person name="Copeland A."/>
            <person name="Lapidus A."/>
            <person name="Glavina del Rio T."/>
            <person name="Dalin E."/>
            <person name="Tice H."/>
            <person name="Bruce D."/>
            <person name="Goodwin L."/>
            <person name="Pitluck S."/>
            <person name="Peters L."/>
            <person name="Mikhailova N."/>
            <person name="Saunders E."/>
            <person name="Kyrpides N."/>
            <person name="Mavromatis K."/>
            <person name="Ivanova N."/>
            <person name="Last F.I."/>
            <person name="Brettin T."/>
            <person name="Detter J.C."/>
            <person name="Han C."/>
            <person name="Larimer F."/>
            <person name="Land M."/>
            <person name="Hauser L."/>
            <person name="Markowitz V."/>
            <person name="Cheng J.-F."/>
            <person name="Hugenholtz P."/>
            <person name="Woyke T."/>
            <person name="Wu D."/>
            <person name="Spring S."/>
            <person name="Schroeder M."/>
            <person name="Brambilla E.-M."/>
            <person name="Klenk H.-P."/>
            <person name="Eisen J.A."/>
        </authorList>
    </citation>
    <scope>NUCLEOTIDE SEQUENCE [LARGE SCALE GENOMIC DNA]</scope>
    <source>
        <strain evidence="2">ATCC BAA-1197 / DSM 17291 / Cas60314</strain>
    </source>
</reference>
<dbReference type="EMBL" id="CP003096">
    <property type="protein sequence ID" value="AER66081.1"/>
    <property type="molecule type" value="Genomic_DNA"/>
</dbReference>
<protein>
    <submittedName>
        <fullName evidence="1">Uncharacterized protein</fullName>
    </submittedName>
</protein>